<feature type="domain" description="Myb/SANT-like" evidence="2">
    <location>
        <begin position="23"/>
        <end position="117"/>
    </location>
</feature>
<dbReference type="AlphaFoldDB" id="A0AAD8RS23"/>
<proteinExistence type="predicted"/>
<evidence type="ECO:0000313" key="4">
    <source>
        <dbReference type="Proteomes" id="UP001231189"/>
    </source>
</evidence>
<evidence type="ECO:0000256" key="1">
    <source>
        <dbReference type="SAM" id="MobiDB-lite"/>
    </source>
</evidence>
<feature type="region of interest" description="Disordered" evidence="1">
    <location>
        <begin position="225"/>
        <end position="262"/>
    </location>
</feature>
<gene>
    <name evidence="3" type="ORF">QYE76_004355</name>
</gene>
<name>A0AAD8RS23_LOLMU</name>
<organism evidence="3 4">
    <name type="scientific">Lolium multiflorum</name>
    <name type="common">Italian ryegrass</name>
    <name type="synonym">Lolium perenne subsp. multiflorum</name>
    <dbReference type="NCBI Taxonomy" id="4521"/>
    <lineage>
        <taxon>Eukaryota</taxon>
        <taxon>Viridiplantae</taxon>
        <taxon>Streptophyta</taxon>
        <taxon>Embryophyta</taxon>
        <taxon>Tracheophyta</taxon>
        <taxon>Spermatophyta</taxon>
        <taxon>Magnoliopsida</taxon>
        <taxon>Liliopsida</taxon>
        <taxon>Poales</taxon>
        <taxon>Poaceae</taxon>
        <taxon>BOP clade</taxon>
        <taxon>Pooideae</taxon>
        <taxon>Poodae</taxon>
        <taxon>Poeae</taxon>
        <taxon>Poeae Chloroplast Group 2 (Poeae type)</taxon>
        <taxon>Loliodinae</taxon>
        <taxon>Loliinae</taxon>
        <taxon>Lolium</taxon>
    </lineage>
</organism>
<protein>
    <recommendedName>
        <fullName evidence="2">Myb/SANT-like domain-containing protein</fullName>
    </recommendedName>
</protein>
<dbReference type="Proteomes" id="UP001231189">
    <property type="component" value="Unassembled WGS sequence"/>
</dbReference>
<feature type="compositionally biased region" description="Low complexity" evidence="1">
    <location>
        <begin position="1"/>
        <end position="11"/>
    </location>
</feature>
<accession>A0AAD8RS23</accession>
<dbReference type="Pfam" id="PF12776">
    <property type="entry name" value="Myb_DNA-bind_3"/>
    <property type="match status" value="1"/>
</dbReference>
<dbReference type="InterPro" id="IPR024752">
    <property type="entry name" value="Myb/SANT-like_dom"/>
</dbReference>
<evidence type="ECO:0000259" key="2">
    <source>
        <dbReference type="Pfam" id="PF12776"/>
    </source>
</evidence>
<dbReference type="PANTHER" id="PTHR47072">
    <property type="match status" value="1"/>
</dbReference>
<feature type="region of interest" description="Disordered" evidence="1">
    <location>
        <begin position="1"/>
        <end position="22"/>
    </location>
</feature>
<keyword evidence="4" id="KW-1185">Reference proteome</keyword>
<dbReference type="EMBL" id="JAUUTY010000005">
    <property type="protein sequence ID" value="KAK1630040.1"/>
    <property type="molecule type" value="Genomic_DNA"/>
</dbReference>
<comment type="caution">
    <text evidence="3">The sequence shown here is derived from an EMBL/GenBank/DDBJ whole genome shotgun (WGS) entry which is preliminary data.</text>
</comment>
<reference evidence="3" key="1">
    <citation type="submission" date="2023-07" db="EMBL/GenBank/DDBJ databases">
        <title>A chromosome-level genome assembly of Lolium multiflorum.</title>
        <authorList>
            <person name="Chen Y."/>
            <person name="Copetti D."/>
            <person name="Kolliker R."/>
            <person name="Studer B."/>
        </authorList>
    </citation>
    <scope>NUCLEOTIDE SEQUENCE</scope>
    <source>
        <strain evidence="3">02402/16</strain>
        <tissue evidence="3">Leaf</tissue>
    </source>
</reference>
<evidence type="ECO:0000313" key="3">
    <source>
        <dbReference type="EMBL" id="KAK1630040.1"/>
    </source>
</evidence>
<dbReference type="PANTHER" id="PTHR47072:SF5">
    <property type="entry name" value="MYB_SANT-LIKE DOMAIN-CONTAINING PROTEIN"/>
    <property type="match status" value="1"/>
</dbReference>
<sequence>MSSSSMKKASSTQGKEEKKRASWTLGQTSFLVFMMKEYDDAGKFRGQNGWTKEGWNAMTHRLNLKHPGADFTMKQVKDREQRLKQDHNVVKSILEKSGFGWDPEKGVPTAPDEKWDELSKEQQKWRYKAFPHYDVLYEIYDGKIASGKHCKRTTDSVGERYNMHHYPEHGSYTDEVLRDTSLDSPEATLSAPGSSMPQYDWNQNIYGDDVDLSYAGFTEPQGINAHQASAVEDQTCVESPRKKRLRNSKGPDGGSEKSKPKKGKDVMLENLVYVREKELKTYEEIKTKQIDSYKDVKMAQMERNDPKNDPYGMPSCIQKLKTLGLTASEQYKMINHLKADMLNRQTFMEVEADVLDVIIKEVVQPQV</sequence>